<accession>A0A409XAR2</accession>
<proteinExistence type="predicted"/>
<dbReference type="AlphaFoldDB" id="A0A409XAR2"/>
<dbReference type="OrthoDB" id="3061359at2759"/>
<dbReference type="EMBL" id="NHYD01002208">
    <property type="protein sequence ID" value="PPQ87767.1"/>
    <property type="molecule type" value="Genomic_DNA"/>
</dbReference>
<organism evidence="1 2">
    <name type="scientific">Psilocybe cyanescens</name>
    <dbReference type="NCBI Taxonomy" id="93625"/>
    <lineage>
        <taxon>Eukaryota</taxon>
        <taxon>Fungi</taxon>
        <taxon>Dikarya</taxon>
        <taxon>Basidiomycota</taxon>
        <taxon>Agaricomycotina</taxon>
        <taxon>Agaricomycetes</taxon>
        <taxon>Agaricomycetidae</taxon>
        <taxon>Agaricales</taxon>
        <taxon>Agaricineae</taxon>
        <taxon>Strophariaceae</taxon>
        <taxon>Psilocybe</taxon>
    </lineage>
</organism>
<gene>
    <name evidence="1" type="ORF">CVT25_015010</name>
</gene>
<reference evidence="1 2" key="1">
    <citation type="journal article" date="2018" name="Evol. Lett.">
        <title>Horizontal gene cluster transfer increased hallucinogenic mushroom diversity.</title>
        <authorList>
            <person name="Reynolds H.T."/>
            <person name="Vijayakumar V."/>
            <person name="Gluck-Thaler E."/>
            <person name="Korotkin H.B."/>
            <person name="Matheny P.B."/>
            <person name="Slot J.C."/>
        </authorList>
    </citation>
    <scope>NUCLEOTIDE SEQUENCE [LARGE SCALE GENOMIC DNA]</scope>
    <source>
        <strain evidence="1 2">2631</strain>
    </source>
</reference>
<evidence type="ECO:0000313" key="1">
    <source>
        <dbReference type="EMBL" id="PPQ87767.1"/>
    </source>
</evidence>
<dbReference type="Proteomes" id="UP000283269">
    <property type="component" value="Unassembled WGS sequence"/>
</dbReference>
<keyword evidence="2" id="KW-1185">Reference proteome</keyword>
<dbReference type="InParanoid" id="A0A409XAR2"/>
<protein>
    <submittedName>
        <fullName evidence="1">Uncharacterized protein</fullName>
    </submittedName>
</protein>
<comment type="caution">
    <text evidence="1">The sequence shown here is derived from an EMBL/GenBank/DDBJ whole genome shotgun (WGS) entry which is preliminary data.</text>
</comment>
<sequence>MSQNNIIRPFNPFSLQHGTDDDWNRDVLTSIVYGESRLRTALGKMIEADSRHQGWMQTCLLKEIRFFMQYVSIATALGLVFDTPIVLRSLAASLCKVDTSHLPIPYDARLIAILSAGTHSEQPYRTVPRYKYDWWNKHLASATLDNKKLHASLEFHDKQLQSAQPTTELPDDEARFRLPSTTLPPVPRINLLSAPKFFIPVADADAGCTMCNTYQQMAIDLYQMNVDAVRNTQQLLSLAETESLLCERRVAGFYEVHEAALLKETANVPTTGTESGLAPALLPPDRSQWTWGESLTREDVLALGRSQQREIHTGYGIELEDGNIAGSDSEMRNTVGSRVQQNGSPHSAIQVQWSVEEALRNMSDDDPVESMPAPVPMPGTHWTNLHSPACGAIATISDHTNVAILPPRSLPQGSIHVQAALSNISDDSEVEIVLPTSVHRGGDRIRDVLANMSDDDEV</sequence>
<evidence type="ECO:0000313" key="2">
    <source>
        <dbReference type="Proteomes" id="UP000283269"/>
    </source>
</evidence>
<name>A0A409XAR2_PSICY</name>